<dbReference type="RefSeq" id="WP_344939022.1">
    <property type="nucleotide sequence ID" value="NZ_BAAAZG010000001.1"/>
</dbReference>
<dbReference type="EMBL" id="BAAAZG010000001">
    <property type="protein sequence ID" value="GAA4053862.1"/>
    <property type="molecule type" value="Genomic_DNA"/>
</dbReference>
<name>A0ABP7UVB9_9ACTN</name>
<comment type="caution">
    <text evidence="1">The sequence shown here is derived from an EMBL/GenBank/DDBJ whole genome shotgun (WGS) entry which is preliminary data.</text>
</comment>
<accession>A0ABP7UVB9</accession>
<protein>
    <submittedName>
        <fullName evidence="1">Uncharacterized protein</fullName>
    </submittedName>
</protein>
<dbReference type="Proteomes" id="UP001500683">
    <property type="component" value="Unassembled WGS sequence"/>
</dbReference>
<reference evidence="2" key="1">
    <citation type="journal article" date="2019" name="Int. J. Syst. Evol. Microbiol.">
        <title>The Global Catalogue of Microorganisms (GCM) 10K type strain sequencing project: providing services to taxonomists for standard genome sequencing and annotation.</title>
        <authorList>
            <consortium name="The Broad Institute Genomics Platform"/>
            <consortium name="The Broad Institute Genome Sequencing Center for Infectious Disease"/>
            <person name="Wu L."/>
            <person name="Ma J."/>
        </authorList>
    </citation>
    <scope>NUCLEOTIDE SEQUENCE [LARGE SCALE GENOMIC DNA]</scope>
    <source>
        <strain evidence="2">JCM 16702</strain>
    </source>
</reference>
<sequence length="145" mass="15642">MRTGRTWWTLRRPGRVRASTVGAVDGARAATVWTDRRLTIIDAATGRRRHASLPDRAQDRARHGDAAADQAVVGLADRSGRPIAAVIQSRGVDAHDASSGHRLGADAEVCTRRDARLPRPRLPALFLRLTSSTSRAGASTARHLP</sequence>
<evidence type="ECO:0000313" key="1">
    <source>
        <dbReference type="EMBL" id="GAA4053862.1"/>
    </source>
</evidence>
<organism evidence="1 2">
    <name type="scientific">Actinomadura miaoliensis</name>
    <dbReference type="NCBI Taxonomy" id="430685"/>
    <lineage>
        <taxon>Bacteria</taxon>
        <taxon>Bacillati</taxon>
        <taxon>Actinomycetota</taxon>
        <taxon>Actinomycetes</taxon>
        <taxon>Streptosporangiales</taxon>
        <taxon>Thermomonosporaceae</taxon>
        <taxon>Actinomadura</taxon>
    </lineage>
</organism>
<keyword evidence="2" id="KW-1185">Reference proteome</keyword>
<gene>
    <name evidence="1" type="ORF">GCM10022214_00520</name>
</gene>
<evidence type="ECO:0000313" key="2">
    <source>
        <dbReference type="Proteomes" id="UP001500683"/>
    </source>
</evidence>
<proteinExistence type="predicted"/>